<dbReference type="OrthoDB" id="5237708at2759"/>
<organism evidence="2 3">
    <name type="scientific">Diaporthe helianthi</name>
    <dbReference type="NCBI Taxonomy" id="158607"/>
    <lineage>
        <taxon>Eukaryota</taxon>
        <taxon>Fungi</taxon>
        <taxon>Dikarya</taxon>
        <taxon>Ascomycota</taxon>
        <taxon>Pezizomycotina</taxon>
        <taxon>Sordariomycetes</taxon>
        <taxon>Sordariomycetidae</taxon>
        <taxon>Diaporthales</taxon>
        <taxon>Diaporthaceae</taxon>
        <taxon>Diaporthe</taxon>
    </lineage>
</organism>
<evidence type="ECO:0000313" key="3">
    <source>
        <dbReference type="Proteomes" id="UP000094444"/>
    </source>
</evidence>
<sequence>MSLGEVCWSKNSCNAYFANTKVDERRTREELIRMLAFAVGVGTGTAQPDATVDFEPAIRARRFLLHYIARDLRLTSTSIGDAGEKFVRVSRPTETCDGECMSPVGGGGEEGICVEGGR</sequence>
<dbReference type="PROSITE" id="PS51061">
    <property type="entry name" value="R3H"/>
    <property type="match status" value="1"/>
</dbReference>
<evidence type="ECO:0000313" key="2">
    <source>
        <dbReference type="EMBL" id="POS76338.1"/>
    </source>
</evidence>
<evidence type="ECO:0000259" key="1">
    <source>
        <dbReference type="PROSITE" id="PS51061"/>
    </source>
</evidence>
<gene>
    <name evidence="2" type="ORF">DHEL01_v205269</name>
</gene>
<feature type="domain" description="R3H" evidence="1">
    <location>
        <begin position="25"/>
        <end position="93"/>
    </location>
</feature>
<dbReference type="Proteomes" id="UP000094444">
    <property type="component" value="Unassembled WGS sequence"/>
</dbReference>
<dbReference type="EMBL" id="MAVT02000381">
    <property type="protein sequence ID" value="POS76338.1"/>
    <property type="molecule type" value="Genomic_DNA"/>
</dbReference>
<dbReference type="InParanoid" id="A0A2P5I1F0"/>
<dbReference type="GO" id="GO:0003676">
    <property type="term" value="F:nucleic acid binding"/>
    <property type="evidence" value="ECO:0007669"/>
    <property type="project" value="UniProtKB-UniRule"/>
</dbReference>
<comment type="caution">
    <text evidence="2">The sequence shown here is derived from an EMBL/GenBank/DDBJ whole genome shotgun (WGS) entry which is preliminary data.</text>
</comment>
<accession>A0A2P5I1F0</accession>
<reference evidence="2" key="1">
    <citation type="submission" date="2017-09" db="EMBL/GenBank/DDBJ databases">
        <title>Polyketide synthases of a Diaporthe helianthi virulent isolate.</title>
        <authorList>
            <person name="Baroncelli R."/>
        </authorList>
    </citation>
    <scope>NUCLEOTIDE SEQUENCE [LARGE SCALE GENOMIC DNA]</scope>
    <source>
        <strain evidence="2">7/96</strain>
    </source>
</reference>
<dbReference type="InterPro" id="IPR001374">
    <property type="entry name" value="R3H_dom"/>
</dbReference>
<keyword evidence="3" id="KW-1185">Reference proteome</keyword>
<dbReference type="AlphaFoldDB" id="A0A2P5I1F0"/>
<protein>
    <recommendedName>
        <fullName evidence="1">R3H domain-containing protein</fullName>
    </recommendedName>
</protein>
<proteinExistence type="predicted"/>
<name>A0A2P5I1F0_DIAHE</name>